<evidence type="ECO:0000256" key="2">
    <source>
        <dbReference type="SAM" id="MobiDB-lite"/>
    </source>
</evidence>
<feature type="region of interest" description="Disordered" evidence="2">
    <location>
        <begin position="488"/>
        <end position="703"/>
    </location>
</feature>
<protein>
    <submittedName>
        <fullName evidence="3">Uncharacterized protein</fullName>
    </submittedName>
</protein>
<comment type="caution">
    <text evidence="3">The sequence shown here is derived from an EMBL/GenBank/DDBJ whole genome shotgun (WGS) entry which is preliminary data.</text>
</comment>
<evidence type="ECO:0000313" key="3">
    <source>
        <dbReference type="EMBL" id="RKU44875.1"/>
    </source>
</evidence>
<feature type="compositionally biased region" description="Polar residues" evidence="2">
    <location>
        <begin position="495"/>
        <end position="504"/>
    </location>
</feature>
<feature type="coiled-coil region" evidence="1">
    <location>
        <begin position="369"/>
        <end position="403"/>
    </location>
</feature>
<feature type="compositionally biased region" description="Polar residues" evidence="2">
    <location>
        <begin position="1"/>
        <end position="11"/>
    </location>
</feature>
<dbReference type="EMBL" id="QVQW01000026">
    <property type="protein sequence ID" value="RKU44875.1"/>
    <property type="molecule type" value="Genomic_DNA"/>
</dbReference>
<feature type="coiled-coil region" evidence="1">
    <location>
        <begin position="317"/>
        <end position="344"/>
    </location>
</feature>
<evidence type="ECO:0000313" key="4">
    <source>
        <dbReference type="Proteomes" id="UP000275385"/>
    </source>
</evidence>
<feature type="region of interest" description="Disordered" evidence="2">
    <location>
        <begin position="147"/>
        <end position="182"/>
    </location>
</feature>
<feature type="compositionally biased region" description="Basic and acidic residues" evidence="2">
    <location>
        <begin position="12"/>
        <end position="25"/>
    </location>
</feature>
<dbReference type="AlphaFoldDB" id="A0A420YAF8"/>
<feature type="region of interest" description="Disordered" evidence="2">
    <location>
        <begin position="1"/>
        <end position="25"/>
    </location>
</feature>
<dbReference type="Proteomes" id="UP000275385">
    <property type="component" value="Unassembled WGS sequence"/>
</dbReference>
<reference evidence="3 4" key="1">
    <citation type="submission" date="2018-08" db="EMBL/GenBank/DDBJ databases">
        <title>Draft genome of the lignicolous fungus Coniochaeta pulveracea.</title>
        <authorList>
            <person name="Borstlap C.J."/>
            <person name="De Witt R.N."/>
            <person name="Botha A."/>
            <person name="Volschenk H."/>
        </authorList>
    </citation>
    <scope>NUCLEOTIDE SEQUENCE [LARGE SCALE GENOMIC DNA]</scope>
    <source>
        <strain evidence="3 4">CAB683</strain>
    </source>
</reference>
<feature type="compositionally biased region" description="Polar residues" evidence="2">
    <location>
        <begin position="677"/>
        <end position="686"/>
    </location>
</feature>
<feature type="compositionally biased region" description="Acidic residues" evidence="2">
    <location>
        <begin position="555"/>
        <end position="597"/>
    </location>
</feature>
<evidence type="ECO:0000256" key="1">
    <source>
        <dbReference type="SAM" id="Coils"/>
    </source>
</evidence>
<accession>A0A420YAF8</accession>
<feature type="region of interest" description="Disordered" evidence="2">
    <location>
        <begin position="71"/>
        <end position="124"/>
    </location>
</feature>
<dbReference type="OrthoDB" id="3905365at2759"/>
<keyword evidence="4" id="KW-1185">Reference proteome</keyword>
<dbReference type="STRING" id="177199.A0A420YAF8"/>
<organism evidence="3 4">
    <name type="scientific">Coniochaeta pulveracea</name>
    <dbReference type="NCBI Taxonomy" id="177199"/>
    <lineage>
        <taxon>Eukaryota</taxon>
        <taxon>Fungi</taxon>
        <taxon>Dikarya</taxon>
        <taxon>Ascomycota</taxon>
        <taxon>Pezizomycotina</taxon>
        <taxon>Sordariomycetes</taxon>
        <taxon>Sordariomycetidae</taxon>
        <taxon>Coniochaetales</taxon>
        <taxon>Coniochaetaceae</taxon>
        <taxon>Coniochaeta</taxon>
    </lineage>
</organism>
<proteinExistence type="predicted"/>
<keyword evidence="1" id="KW-0175">Coiled coil</keyword>
<feature type="compositionally biased region" description="Low complexity" evidence="2">
    <location>
        <begin position="643"/>
        <end position="654"/>
    </location>
</feature>
<name>A0A420YAF8_9PEZI</name>
<feature type="compositionally biased region" description="Polar residues" evidence="2">
    <location>
        <begin position="77"/>
        <end position="107"/>
    </location>
</feature>
<sequence>MTDTPSNASVDDSTRSKVPAPKDRNCPFCNQAFTSSSLGRHLDLYIKPTNPKAPDGIHDVDEIRRIRGGITRRQAKSRTSLAGSSRGQSCTPGATPTTNTRRLSTAPSDGGASAALSPANRRANSDLNKTTAQIRSQFPFAHNWQTTGVINDIPGSHGEPNSKAGDNVDGRRHGGPSQQQARAIGREALKAQLEMKQKIQDAQDTARAAELAIRELLSSWRAAKIHIDMSSMPFDFNPLALDFPALTLRCLSPPPTIFSSTQVATATSWSVSPPAQQQYDALRNYFDEEFRKWKITCASATTVAQDDIQYPPVHGAVNDPKEAIARAEKNADRLQSQVNDHLQAVYNAWRNLPEQQKQDMWFLEMARNMSTKHSQIEALKEEQQKLRQEIQNLKSERDALSRLQHPREFKLMPPMTFPTSQKFLDYILEEGVVRGRTSIGFSMDDRHEDIGPVVTAAIERWKNVIVSTRAQQNGMNAQRALDQAALANGGPVTPVSENAPSAPSTAAADNATSGQGQSHAPLKQAADQPQPSTAVPAPTATPVDEMSNHNAPASDDTEMNEEEQEDAEGEEEDEAEPAAEGDGMSDQDADAEMEDDYVPLNPSEPAALPQAQDQSAGRQEAPAVPSQQTGQLHVPRTRGSGLQQHPQNWPVQQQTPASGGVRSFTHAGHGGRAGMTMHTSQQSLHQDGNHGGQNGSTDEMYVG</sequence>
<gene>
    <name evidence="3" type="ORF">DL546_007178</name>
</gene>
<feature type="compositionally biased region" description="Low complexity" evidence="2">
    <location>
        <begin position="533"/>
        <end position="543"/>
    </location>
</feature>